<organism evidence="5 6">
    <name type="scientific">Bacteroides eggerthii</name>
    <dbReference type="NCBI Taxonomy" id="28111"/>
    <lineage>
        <taxon>Bacteria</taxon>
        <taxon>Pseudomonadati</taxon>
        <taxon>Bacteroidota</taxon>
        <taxon>Bacteroidia</taxon>
        <taxon>Bacteroidales</taxon>
        <taxon>Bacteroidaceae</taxon>
        <taxon>Bacteroides</taxon>
    </lineage>
</organism>
<dbReference type="Pfam" id="PF09603">
    <property type="entry name" value="Fib_succ_major"/>
    <property type="match status" value="1"/>
</dbReference>
<keyword evidence="1" id="KW-0732">Signal</keyword>
<name>A0A414ML55_9BACE</name>
<dbReference type="InterPro" id="IPR011871">
    <property type="entry name" value="Fib_succ_major"/>
</dbReference>
<feature type="chain" id="PRO_5041165761" evidence="1">
    <location>
        <begin position="20"/>
        <end position="639"/>
    </location>
</feature>
<reference evidence="4" key="2">
    <citation type="journal article" date="2021" name="PLoS Genet.">
        <title>Mobile Type VI secretion system loci of the gut Bacteroidales display extensive intra-ecosystem transfer, multi-species spread and geographical clustering.</title>
        <authorList>
            <person name="Garcia-Bayona L."/>
            <person name="Coyne M.J."/>
            <person name="Comstock L.E."/>
        </authorList>
    </citation>
    <scope>NUCLEOTIDE SEQUENCE</scope>
    <source>
        <strain evidence="4">CL11T00C20</strain>
    </source>
</reference>
<dbReference type="Gene3D" id="2.60.40.10">
    <property type="entry name" value="Immunoglobulins"/>
    <property type="match status" value="1"/>
</dbReference>
<evidence type="ECO:0000259" key="3">
    <source>
        <dbReference type="Pfam" id="PF13004"/>
    </source>
</evidence>
<dbReference type="CDD" id="cd14948">
    <property type="entry name" value="BACON"/>
    <property type="match status" value="1"/>
</dbReference>
<feature type="domain" description="BACON" evidence="3">
    <location>
        <begin position="59"/>
        <end position="115"/>
    </location>
</feature>
<accession>A0A414ML55</accession>
<dbReference type="InterPro" id="IPR024361">
    <property type="entry name" value="BACON"/>
</dbReference>
<evidence type="ECO:0000313" key="5">
    <source>
        <dbReference type="EMBL" id="RHF12925.1"/>
    </source>
</evidence>
<dbReference type="AlphaFoldDB" id="A0A414ML55"/>
<protein>
    <submittedName>
        <fullName evidence="4">Fibrobacter succinogenes major domain protein</fullName>
    </submittedName>
</protein>
<dbReference type="InterPro" id="IPR013783">
    <property type="entry name" value="Ig-like_fold"/>
</dbReference>
<feature type="domain" description="Fibrobacter succinogenes major paralogous" evidence="2">
    <location>
        <begin position="427"/>
        <end position="635"/>
    </location>
</feature>
<evidence type="ECO:0000313" key="6">
    <source>
        <dbReference type="Proteomes" id="UP000283538"/>
    </source>
</evidence>
<dbReference type="NCBIfam" id="TIGR02145">
    <property type="entry name" value="Fib_succ_major"/>
    <property type="match status" value="1"/>
</dbReference>
<dbReference type="Pfam" id="PF13004">
    <property type="entry name" value="BACON"/>
    <property type="match status" value="1"/>
</dbReference>
<dbReference type="Proteomes" id="UP000283538">
    <property type="component" value="Unassembled WGS sequence"/>
</dbReference>
<dbReference type="EMBL" id="QSLA01000001">
    <property type="protein sequence ID" value="RHF12925.1"/>
    <property type="molecule type" value="Genomic_DNA"/>
</dbReference>
<feature type="signal peptide" evidence="1">
    <location>
        <begin position="1"/>
        <end position="19"/>
    </location>
</feature>
<reference evidence="5 6" key="1">
    <citation type="submission" date="2018-08" db="EMBL/GenBank/DDBJ databases">
        <title>A genome reference for cultivated species of the human gut microbiota.</title>
        <authorList>
            <person name="Zou Y."/>
            <person name="Xue W."/>
            <person name="Luo G."/>
        </authorList>
    </citation>
    <scope>NUCLEOTIDE SEQUENCE [LARGE SCALE GENOMIC DNA]</scope>
    <source>
        <strain evidence="5 6">AM26-26AC</strain>
    </source>
</reference>
<dbReference type="RefSeq" id="WP_004293067.1">
    <property type="nucleotide sequence ID" value="NZ_CP072227.1"/>
</dbReference>
<dbReference type="PROSITE" id="PS51257">
    <property type="entry name" value="PROKAR_LIPOPROTEIN"/>
    <property type="match status" value="1"/>
</dbReference>
<dbReference type="KEGG" id="beg:INE88_01446"/>
<dbReference type="Proteomes" id="UP000679226">
    <property type="component" value="Chromosome"/>
</dbReference>
<evidence type="ECO:0000256" key="1">
    <source>
        <dbReference type="SAM" id="SignalP"/>
    </source>
</evidence>
<proteinExistence type="predicted"/>
<gene>
    <name evidence="5" type="ORF">DW701_01575</name>
    <name evidence="4" type="ORF">INE88_01446</name>
</gene>
<evidence type="ECO:0000259" key="2">
    <source>
        <dbReference type="Pfam" id="PF09603"/>
    </source>
</evidence>
<sequence length="639" mass="71035">MKNIIFTFMVAYCFTIFFAACSNDELLPDFIYEMTVSSETINVVSEGATETIEVNSNFNWTVESNAEWCKPTIKGGSAGSSSFQIIVEKNEKIEERLAEVTVKAGSVERKIEVVQLNPDGFEIVDMPTSITVDGLENVIQLKAKTNLKLEVTSADGWAVMLEDEVASGNPPRQIPLRIMFKDNVTGSPRTSTVSINGKGLPTNYAKTFEVTQQPAPEANINDERILGTWLVTRAMNGTSNDLALLGKTMIFEANGLFKENSSTGAVIDGTWNVRGERLSIYYSDNTRRYLYLEETGESIKGRMTSTDINSEILFESTLSQATGGDCVLSLVDVTNTKVVYMMVINGDVSKYSEYGLVMGRTKDPTMNDKKFVGKGGNVVVGEITKLLSGDTYHIRGYRVEGSNTLYTENIQIDMPVKDYDGNQYKIVKIGDQYWLAENLRTTHYNNGDEILYCDKNHNAEFDKAGRSDMVGAFSWIFGEAADWQWTADTFNQNVSDHSAKAYGGIYNWYAVADERGIAPEGWHVPSKAELMTLLESIGASTEDFAAGDMNYMNGLLAHDHYANSAGWNGWACSGRNGDGTWKGWDTLGARETTWWSIDVSDSNYPWLLYHRRGDGGDSGISWTHKYEGWQVRCVRDAGK</sequence>
<evidence type="ECO:0000313" key="4">
    <source>
        <dbReference type="EMBL" id="QUT44645.1"/>
    </source>
</evidence>
<dbReference type="EMBL" id="CP072227">
    <property type="protein sequence ID" value="QUT44645.1"/>
    <property type="molecule type" value="Genomic_DNA"/>
</dbReference>